<feature type="region of interest" description="Disordered" evidence="1">
    <location>
        <begin position="437"/>
        <end position="524"/>
    </location>
</feature>
<feature type="region of interest" description="Disordered" evidence="1">
    <location>
        <begin position="538"/>
        <end position="558"/>
    </location>
</feature>
<keyword evidence="2" id="KW-1185">Reference proteome</keyword>
<feature type="region of interest" description="Disordered" evidence="1">
    <location>
        <begin position="322"/>
        <end position="373"/>
    </location>
</feature>
<feature type="compositionally biased region" description="Polar residues" evidence="1">
    <location>
        <begin position="589"/>
        <end position="618"/>
    </location>
</feature>
<feature type="region of interest" description="Disordered" evidence="1">
    <location>
        <begin position="35"/>
        <end position="63"/>
    </location>
</feature>
<evidence type="ECO:0000313" key="3">
    <source>
        <dbReference type="RefSeq" id="XP_064076015.1"/>
    </source>
</evidence>
<feature type="compositionally biased region" description="Polar residues" evidence="1">
    <location>
        <begin position="460"/>
        <end position="472"/>
    </location>
</feature>
<feature type="compositionally biased region" description="Polar residues" evidence="1">
    <location>
        <begin position="538"/>
        <end position="550"/>
    </location>
</feature>
<organism evidence="2 3">
    <name type="scientific">Vanessa tameamea</name>
    <name type="common">Kamehameha butterfly</name>
    <dbReference type="NCBI Taxonomy" id="334116"/>
    <lineage>
        <taxon>Eukaryota</taxon>
        <taxon>Metazoa</taxon>
        <taxon>Ecdysozoa</taxon>
        <taxon>Arthropoda</taxon>
        <taxon>Hexapoda</taxon>
        <taxon>Insecta</taxon>
        <taxon>Pterygota</taxon>
        <taxon>Neoptera</taxon>
        <taxon>Endopterygota</taxon>
        <taxon>Lepidoptera</taxon>
        <taxon>Glossata</taxon>
        <taxon>Ditrysia</taxon>
        <taxon>Papilionoidea</taxon>
        <taxon>Nymphalidae</taxon>
        <taxon>Nymphalinae</taxon>
        <taxon>Vanessa</taxon>
    </lineage>
</organism>
<feature type="compositionally biased region" description="Basic and acidic residues" evidence="1">
    <location>
        <begin position="437"/>
        <end position="446"/>
    </location>
</feature>
<gene>
    <name evidence="3" type="primary">LOC135194476</name>
</gene>
<reference evidence="3" key="1">
    <citation type="submission" date="2025-08" db="UniProtKB">
        <authorList>
            <consortium name="RefSeq"/>
        </authorList>
    </citation>
    <scope>IDENTIFICATION</scope>
    <source>
        <tissue evidence="3">Whole body</tissue>
    </source>
</reference>
<sequence length="729" mass="81411">MSSPKNTEIVSDKDDGEAMASIQLIVKDTIKSIDLEENANTNVVNDEGLSRGSVEDDENSSSIDKNVEEMLLADANQNPDSDNVDDEMELRWDDDDLDDVDEIKNEETLLEENSLDCPKPYTLSLQEEVIKTIEAEEKLLNLENDNESKESPPDSITESLFAPKIDHNLNKPDMMLEIPSHELIEFSDDDEDLTNNLEMSPDLESDEEMSNSTEVPVQSTQVDIHAGGEVQKEAEENPLIDKELKETMDYKALENEAKFAADILTKELNAMDSESNIITDTNTDMTEDFLLKEDTMEDDCLLKDDIIQEDCLLEESTVQEEIIDDGNSVNSESDLNKDKDQTKAPLEIQGNSDAKNTANETELQNEDTQSTEEDITDLCEDILLAPSDDSLDAMDCVPDSEIKTSFKSEAIDSTINTKDTNILETDLDTNVIKDKTTSTNEKKSITETDIVSETVEPETDQITSLSNSTNGNKKPDTGLTDTVPSIEDSKEEEKSILDEKTDLEEKNKIEDENTEVVTHTEDIKQITKDEVPNLLQSTISTNEGPFTSEPNLDLQGDKPELLKSKTSEKIIEDAQIEVIPAHTMDVNEPQPSTSFACSETSKGTTEQSSMFGSSMVQDTSKDVPEMTDSLGLLAESCRMMEEDEEQEYDDDGDGEDEDDFDQDDESSNQMTAEHSEDSNAQHSESEVQKDLQTEFTTADMISEVEKTDNMAIDDVRLFYLNMVSKRSLF</sequence>
<protein>
    <submittedName>
        <fullName evidence="3">Kinesin-related protein 4-like</fullName>
    </submittedName>
</protein>
<dbReference type="Proteomes" id="UP001652626">
    <property type="component" value="Chromosome 30"/>
</dbReference>
<feature type="region of interest" description="Disordered" evidence="1">
    <location>
        <begin position="583"/>
        <end position="694"/>
    </location>
</feature>
<evidence type="ECO:0000256" key="1">
    <source>
        <dbReference type="SAM" id="MobiDB-lite"/>
    </source>
</evidence>
<evidence type="ECO:0000313" key="2">
    <source>
        <dbReference type="Proteomes" id="UP001652626"/>
    </source>
</evidence>
<feature type="compositionally biased region" description="Polar residues" evidence="1">
    <location>
        <begin position="210"/>
        <end position="222"/>
    </location>
</feature>
<feature type="compositionally biased region" description="Basic and acidic residues" evidence="1">
    <location>
        <begin position="673"/>
        <end position="692"/>
    </location>
</feature>
<feature type="compositionally biased region" description="Acidic residues" evidence="1">
    <location>
        <begin position="641"/>
        <end position="666"/>
    </location>
</feature>
<accession>A0ABM4AXJ4</accession>
<feature type="compositionally biased region" description="Basic and acidic residues" evidence="1">
    <location>
        <begin position="487"/>
        <end position="511"/>
    </location>
</feature>
<feature type="region of interest" description="Disordered" evidence="1">
    <location>
        <begin position="188"/>
        <end position="237"/>
    </location>
</feature>
<feature type="compositionally biased region" description="Polar residues" evidence="1">
    <location>
        <begin position="349"/>
        <end position="362"/>
    </location>
</feature>
<dbReference type="RefSeq" id="XP_064076015.1">
    <property type="nucleotide sequence ID" value="XM_064219945.1"/>
</dbReference>
<name>A0ABM4AXJ4_VANTA</name>
<feature type="compositionally biased region" description="Acidic residues" evidence="1">
    <location>
        <begin position="363"/>
        <end position="373"/>
    </location>
</feature>
<dbReference type="GeneID" id="135194476"/>
<proteinExistence type="predicted"/>